<dbReference type="AlphaFoldDB" id="A0AA37WYU2"/>
<accession>A0AA37WYU2</accession>
<name>A0AA37WYU2_9GAMM</name>
<evidence type="ECO:0000256" key="1">
    <source>
        <dbReference type="SAM" id="SignalP"/>
    </source>
</evidence>
<reference evidence="2 3" key="1">
    <citation type="journal article" date="2014" name="Int. J. Syst. Evol. Microbiol.">
        <title>Complete genome sequence of Corynebacterium casei LMG S-19264T (=DSM 44701T), isolated from a smear-ripened cheese.</title>
        <authorList>
            <consortium name="US DOE Joint Genome Institute (JGI-PGF)"/>
            <person name="Walter F."/>
            <person name="Albersmeier A."/>
            <person name="Kalinowski J."/>
            <person name="Ruckert C."/>
        </authorList>
    </citation>
    <scope>NUCLEOTIDE SEQUENCE [LARGE SCALE GENOMIC DNA]</scope>
    <source>
        <strain evidence="2 3">NBRC 112785</strain>
    </source>
</reference>
<dbReference type="SUPFAM" id="SSF103515">
    <property type="entry name" value="Autotransporter"/>
    <property type="match status" value="1"/>
</dbReference>
<evidence type="ECO:0000313" key="3">
    <source>
        <dbReference type="Proteomes" id="UP001157439"/>
    </source>
</evidence>
<protein>
    <recommendedName>
        <fullName evidence="4">Outer membrane protein</fullName>
    </recommendedName>
</protein>
<sequence length="238" mass="26558">MRNQLAFSMVSAALLLSPTANASQWQLDAGLGWESKYVSEGRNNLDKGGIGWAHIGANKDGLSLFADVGRGDQTNYTEYNLGIAYGISVSDLDIEVGFTRIEEYPERANSYNELSAIASYGRYHWLVPTVEYLYNAKEDGSFLTLGLESYWELSENLSITPYLFQSWDYGYATKDHNGDNNVQFGVNLDYAISEQWTVNANLNRSIAGDDIKIERIDEGETLDNINQTFGGISISYSF</sequence>
<dbReference type="RefSeq" id="WP_095499440.1">
    <property type="nucleotide sequence ID" value="NZ_BSPO01000014.1"/>
</dbReference>
<comment type="caution">
    <text evidence="2">The sequence shown here is derived from an EMBL/GenBank/DDBJ whole genome shotgun (WGS) entry which is preliminary data.</text>
</comment>
<keyword evidence="1" id="KW-0732">Signal</keyword>
<evidence type="ECO:0008006" key="4">
    <source>
        <dbReference type="Google" id="ProtNLM"/>
    </source>
</evidence>
<dbReference type="Proteomes" id="UP001157439">
    <property type="component" value="Unassembled WGS sequence"/>
</dbReference>
<feature type="signal peptide" evidence="1">
    <location>
        <begin position="1"/>
        <end position="22"/>
    </location>
</feature>
<evidence type="ECO:0000313" key="2">
    <source>
        <dbReference type="EMBL" id="GLS84994.1"/>
    </source>
</evidence>
<proteinExistence type="predicted"/>
<feature type="chain" id="PRO_5041325833" description="Outer membrane protein" evidence="1">
    <location>
        <begin position="23"/>
        <end position="238"/>
    </location>
</feature>
<dbReference type="InterPro" id="IPR036709">
    <property type="entry name" value="Autotransporte_beta_dom_sf"/>
</dbReference>
<gene>
    <name evidence="2" type="ORF">GCM10007894_29710</name>
</gene>
<organism evidence="2 3">
    <name type="scientific">Paraferrimonas haliotis</name>
    <dbReference type="NCBI Taxonomy" id="2013866"/>
    <lineage>
        <taxon>Bacteria</taxon>
        <taxon>Pseudomonadati</taxon>
        <taxon>Pseudomonadota</taxon>
        <taxon>Gammaproteobacteria</taxon>
        <taxon>Alteromonadales</taxon>
        <taxon>Ferrimonadaceae</taxon>
        <taxon>Paraferrimonas</taxon>
    </lineage>
</organism>
<keyword evidence="3" id="KW-1185">Reference proteome</keyword>
<dbReference type="EMBL" id="BSPO01000014">
    <property type="protein sequence ID" value="GLS84994.1"/>
    <property type="molecule type" value="Genomic_DNA"/>
</dbReference>